<dbReference type="Proteomes" id="UP000298458">
    <property type="component" value="Unassembled WGS sequence"/>
</dbReference>
<dbReference type="InterPro" id="IPR042206">
    <property type="entry name" value="CRISPR-assoc_Cas1_C"/>
</dbReference>
<dbReference type="Gene3D" id="1.20.120.920">
    <property type="entry name" value="CRISPR-associated endonuclease Cas1, C-terminal domain"/>
    <property type="match status" value="1"/>
</dbReference>
<dbReference type="GO" id="GO:0043571">
    <property type="term" value="P:maintenance of CRISPR repeat elements"/>
    <property type="evidence" value="ECO:0007669"/>
    <property type="project" value="UniProtKB-UniRule"/>
</dbReference>
<keyword evidence="2 10" id="KW-0479">Metal-binding</keyword>
<comment type="subunit">
    <text evidence="9 10">Homodimer, forms a heterotetramer with a Cas2 homodimer.</text>
</comment>
<comment type="caution">
    <text evidence="11">The sequence shown here is derived from an EMBL/GenBank/DDBJ whole genome shotgun (WGS) entry which is preliminary data.</text>
</comment>
<comment type="cofactor">
    <cofactor evidence="10">
        <name>Mg(2+)</name>
        <dbReference type="ChEBI" id="CHEBI:18420"/>
    </cofactor>
    <cofactor evidence="10">
        <name>Mn(2+)</name>
        <dbReference type="ChEBI" id="CHEBI:29035"/>
    </cofactor>
</comment>
<evidence type="ECO:0000256" key="7">
    <source>
        <dbReference type="ARBA" id="ARBA00023125"/>
    </source>
</evidence>
<comment type="similarity">
    <text evidence="10">Belongs to the CRISPR-associated endonuclease Cas1 family.</text>
</comment>
<reference evidence="11" key="1">
    <citation type="journal article" date="2019" name="PLoS Negl. Trop. Dis.">
        <title>Revisiting the worldwide diversity of Leptospira species in the environment.</title>
        <authorList>
            <person name="Vincent A.T."/>
            <person name="Schiettekatte O."/>
            <person name="Bourhy P."/>
            <person name="Veyrier F.J."/>
            <person name="Picardeau M."/>
        </authorList>
    </citation>
    <scope>NUCLEOTIDE SEQUENCE [LARGE SCALE GENOMIC DNA]</scope>
    <source>
        <strain evidence="11">SSW15</strain>
    </source>
</reference>
<dbReference type="InterPro" id="IPR050646">
    <property type="entry name" value="Cas1"/>
</dbReference>
<feature type="binding site" evidence="10">
    <location>
        <position position="169"/>
    </location>
    <ligand>
        <name>Mn(2+)</name>
        <dbReference type="ChEBI" id="CHEBI:29035"/>
    </ligand>
</feature>
<dbReference type="CDD" id="cd09634">
    <property type="entry name" value="Cas1_I-II-III"/>
    <property type="match status" value="1"/>
</dbReference>
<dbReference type="NCBIfam" id="TIGR00287">
    <property type="entry name" value="cas1"/>
    <property type="match status" value="1"/>
</dbReference>
<comment type="function">
    <text evidence="10">CRISPR (clustered regularly interspaced short palindromic repeat), is an adaptive immune system that provides protection against mobile genetic elements (viruses, transposable elements and conjugative plasmids). CRISPR clusters contain spacers, sequences complementary to antecedent mobile elements, and target invading nucleic acids. CRISPR clusters are transcribed and processed into CRISPR RNA (crRNA). Acts as a dsDNA endonuclease. Involved in the integration of spacer DNA into the CRISPR cassette.</text>
</comment>
<keyword evidence="8 10" id="KW-0464">Manganese</keyword>
<dbReference type="EC" id="3.1.-.-" evidence="10"/>
<dbReference type="InterPro" id="IPR002729">
    <property type="entry name" value="CRISPR-assoc_Cas1"/>
</dbReference>
<sequence length="330" mass="37226">MVKHIAIQSYGSSISITGARLFVSIKGEEGVEIPLNRLKSLKLSGRGAIISSNAISECAKRGIPIYICDWNGRYISQLSGSHEHAVVQLRKRQLEYVDRLSSRDLAKLILYGKVKNQKAVLQYFAKYQRKKGVSVDWLESALNSLDSIVKSILAFSGEIEWRSSLLGFEGSAASIYWNALKNDIYFGDSFKGRVGRGAGDSINQALNLGYSILETYIWNAIHLAGLEPYAGVIHTDRPGKPALILDLMEEYRPWMVDRIVLSLKSHLLGTERISEEARKLVISGVQKAFESIHPYRGKKLHIEVILQRQVYRLCGVFYQKSSYKPILFKW</sequence>
<dbReference type="GO" id="GO:0003677">
    <property type="term" value="F:DNA binding"/>
    <property type="evidence" value="ECO:0007669"/>
    <property type="project" value="UniProtKB-KW"/>
</dbReference>
<dbReference type="AlphaFoldDB" id="A0A4R9GJL4"/>
<evidence type="ECO:0000256" key="3">
    <source>
        <dbReference type="ARBA" id="ARBA00022759"/>
    </source>
</evidence>
<evidence type="ECO:0000256" key="4">
    <source>
        <dbReference type="ARBA" id="ARBA00022801"/>
    </source>
</evidence>
<dbReference type="Gene3D" id="3.100.10.20">
    <property type="entry name" value="CRISPR-associated endonuclease Cas1, N-terminal domain"/>
    <property type="match status" value="1"/>
</dbReference>
<keyword evidence="7 10" id="KW-0238">DNA-binding</keyword>
<organism evidence="11 12">
    <name type="scientific">Leptospira fletcheri</name>
    <dbReference type="NCBI Taxonomy" id="2484981"/>
    <lineage>
        <taxon>Bacteria</taxon>
        <taxon>Pseudomonadati</taxon>
        <taxon>Spirochaetota</taxon>
        <taxon>Spirochaetia</taxon>
        <taxon>Leptospirales</taxon>
        <taxon>Leptospiraceae</taxon>
        <taxon>Leptospira</taxon>
    </lineage>
</organism>
<dbReference type="PANTHER" id="PTHR34353">
    <property type="entry name" value="CRISPR-ASSOCIATED ENDONUCLEASE CAS1 1"/>
    <property type="match status" value="1"/>
</dbReference>
<evidence type="ECO:0000256" key="9">
    <source>
        <dbReference type="ARBA" id="ARBA00038592"/>
    </source>
</evidence>
<dbReference type="GO" id="GO:0004519">
    <property type="term" value="F:endonuclease activity"/>
    <property type="evidence" value="ECO:0007669"/>
    <property type="project" value="UniProtKB-UniRule"/>
</dbReference>
<keyword evidence="1 10" id="KW-0540">Nuclease</keyword>
<evidence type="ECO:0000256" key="6">
    <source>
        <dbReference type="ARBA" id="ARBA00023118"/>
    </source>
</evidence>
<keyword evidence="5 10" id="KW-0460">Magnesium</keyword>
<dbReference type="EMBL" id="RQET01000004">
    <property type="protein sequence ID" value="TGK12366.1"/>
    <property type="molecule type" value="Genomic_DNA"/>
</dbReference>
<dbReference type="HAMAP" id="MF_01470">
    <property type="entry name" value="Cas1"/>
    <property type="match status" value="1"/>
</dbReference>
<evidence type="ECO:0000256" key="10">
    <source>
        <dbReference type="HAMAP-Rule" id="MF_01470"/>
    </source>
</evidence>
<protein>
    <recommendedName>
        <fullName evidence="10">CRISPR-associated endonuclease Cas1</fullName>
        <ecNumber evidence="10">3.1.-.-</ecNumber>
    </recommendedName>
</protein>
<evidence type="ECO:0000256" key="8">
    <source>
        <dbReference type="ARBA" id="ARBA00023211"/>
    </source>
</evidence>
<gene>
    <name evidence="10 11" type="primary">cas1</name>
    <name evidence="11" type="ORF">EHO60_08940</name>
</gene>
<feature type="binding site" evidence="10">
    <location>
        <position position="249"/>
    </location>
    <ligand>
        <name>Mn(2+)</name>
        <dbReference type="ChEBI" id="CHEBI:29035"/>
    </ligand>
</feature>
<dbReference type="GO" id="GO:0051607">
    <property type="term" value="P:defense response to virus"/>
    <property type="evidence" value="ECO:0007669"/>
    <property type="project" value="UniProtKB-UniRule"/>
</dbReference>
<accession>A0A4R9GJL4</accession>
<dbReference type="Pfam" id="PF01867">
    <property type="entry name" value="Cas_Cas1"/>
    <property type="match status" value="1"/>
</dbReference>
<keyword evidence="6 10" id="KW-0051">Antiviral defense</keyword>
<dbReference type="PANTHER" id="PTHR34353:SF2">
    <property type="entry name" value="CRISPR-ASSOCIATED ENDONUCLEASE CAS1 1"/>
    <property type="match status" value="1"/>
</dbReference>
<keyword evidence="4 10" id="KW-0378">Hydrolase</keyword>
<evidence type="ECO:0000313" key="11">
    <source>
        <dbReference type="EMBL" id="TGK12366.1"/>
    </source>
</evidence>
<keyword evidence="12" id="KW-1185">Reference proteome</keyword>
<evidence type="ECO:0000256" key="1">
    <source>
        <dbReference type="ARBA" id="ARBA00022722"/>
    </source>
</evidence>
<proteinExistence type="inferred from homology"/>
<evidence type="ECO:0000313" key="12">
    <source>
        <dbReference type="Proteomes" id="UP000298458"/>
    </source>
</evidence>
<dbReference type="RefSeq" id="WP_135767764.1">
    <property type="nucleotide sequence ID" value="NZ_RQET01000004.1"/>
</dbReference>
<dbReference type="OrthoDB" id="9803119at2"/>
<name>A0A4R9GJL4_9LEPT</name>
<keyword evidence="3 10" id="KW-0255">Endonuclease</keyword>
<dbReference type="GO" id="GO:0046872">
    <property type="term" value="F:metal ion binding"/>
    <property type="evidence" value="ECO:0007669"/>
    <property type="project" value="UniProtKB-UniRule"/>
</dbReference>
<evidence type="ECO:0000256" key="5">
    <source>
        <dbReference type="ARBA" id="ARBA00022842"/>
    </source>
</evidence>
<evidence type="ECO:0000256" key="2">
    <source>
        <dbReference type="ARBA" id="ARBA00022723"/>
    </source>
</evidence>
<feature type="binding site" evidence="10">
    <location>
        <position position="234"/>
    </location>
    <ligand>
        <name>Mn(2+)</name>
        <dbReference type="ChEBI" id="CHEBI:29035"/>
    </ligand>
</feature>
<dbReference type="InterPro" id="IPR042211">
    <property type="entry name" value="CRISPR-assoc_Cas1_N"/>
</dbReference>
<dbReference type="GO" id="GO:0016787">
    <property type="term" value="F:hydrolase activity"/>
    <property type="evidence" value="ECO:0007669"/>
    <property type="project" value="UniProtKB-KW"/>
</dbReference>